<organism evidence="14 15">
    <name type="scientific">Nonomuraea pusilla</name>
    <dbReference type="NCBI Taxonomy" id="46177"/>
    <lineage>
        <taxon>Bacteria</taxon>
        <taxon>Bacillati</taxon>
        <taxon>Actinomycetota</taxon>
        <taxon>Actinomycetes</taxon>
        <taxon>Streptosporangiales</taxon>
        <taxon>Streptosporangiaceae</taxon>
        <taxon>Nonomuraea</taxon>
    </lineage>
</organism>
<evidence type="ECO:0000256" key="3">
    <source>
        <dbReference type="ARBA" id="ARBA00022485"/>
    </source>
</evidence>
<dbReference type="PANTHER" id="PTHR38839">
    <property type="entry name" value="TRANSCRIPTIONAL REGULATOR WHID-RELATED"/>
    <property type="match status" value="1"/>
</dbReference>
<evidence type="ECO:0000256" key="11">
    <source>
        <dbReference type="HAMAP-Rule" id="MF_01479"/>
    </source>
</evidence>
<comment type="cofactor">
    <cofactor evidence="11">
        <name>[4Fe-4S] cluster</name>
        <dbReference type="ChEBI" id="CHEBI:49883"/>
    </cofactor>
    <text evidence="11">Binds 1 [4Fe-4S] cluster per subunit. Following nitrosylation of the [4Fe-4S] cluster binds 1 [4Fe-8(NO)] cluster per subunit.</text>
</comment>
<dbReference type="STRING" id="46177.SAMN05660976_08522"/>
<dbReference type="GO" id="GO:0051539">
    <property type="term" value="F:4 iron, 4 sulfur cluster binding"/>
    <property type="evidence" value="ECO:0007669"/>
    <property type="project" value="UniProtKB-UniRule"/>
</dbReference>
<evidence type="ECO:0000313" key="15">
    <source>
        <dbReference type="Proteomes" id="UP000198953"/>
    </source>
</evidence>
<dbReference type="GO" id="GO:0005737">
    <property type="term" value="C:cytoplasm"/>
    <property type="evidence" value="ECO:0007669"/>
    <property type="project" value="UniProtKB-SubCell"/>
</dbReference>
<reference evidence="14 15" key="1">
    <citation type="submission" date="2016-10" db="EMBL/GenBank/DDBJ databases">
        <authorList>
            <person name="de Groot N.N."/>
        </authorList>
    </citation>
    <scope>NUCLEOTIDE SEQUENCE [LARGE SCALE GENOMIC DNA]</scope>
    <source>
        <strain evidence="14 15">DSM 43357</strain>
    </source>
</reference>
<feature type="binding site" evidence="11">
    <location>
        <position position="172"/>
    </location>
    <ligand>
        <name>[4Fe-4S] cluster</name>
        <dbReference type="ChEBI" id="CHEBI:49883"/>
    </ligand>
</feature>
<dbReference type="HAMAP" id="MF_01479">
    <property type="entry name" value="WhiB"/>
    <property type="match status" value="1"/>
</dbReference>
<dbReference type="InterPro" id="IPR003482">
    <property type="entry name" value="Whib"/>
</dbReference>
<evidence type="ECO:0000256" key="12">
    <source>
        <dbReference type="SAM" id="MobiDB-lite"/>
    </source>
</evidence>
<evidence type="ECO:0000256" key="1">
    <source>
        <dbReference type="ARBA" id="ARBA00004496"/>
    </source>
</evidence>
<feature type="binding site" evidence="11">
    <location>
        <position position="140"/>
    </location>
    <ligand>
        <name>[4Fe-4S] cluster</name>
        <dbReference type="ChEBI" id="CHEBI:49883"/>
    </ligand>
</feature>
<dbReference type="InterPro" id="IPR034768">
    <property type="entry name" value="4FE4S_WBL"/>
</dbReference>
<dbReference type="EMBL" id="FOBF01000050">
    <property type="protein sequence ID" value="SEN87923.1"/>
    <property type="molecule type" value="Genomic_DNA"/>
</dbReference>
<name>A0A1H8K4P2_9ACTN</name>
<comment type="subcellular location">
    <subcellularLocation>
        <location evidence="1 11">Cytoplasm</location>
    </subcellularLocation>
</comment>
<keyword evidence="10 11" id="KW-0804">Transcription</keyword>
<keyword evidence="3 11" id="KW-0004">4Fe-4S</keyword>
<comment type="similarity">
    <text evidence="2 11">Belongs to the WhiB family.</text>
</comment>
<evidence type="ECO:0000256" key="4">
    <source>
        <dbReference type="ARBA" id="ARBA00022723"/>
    </source>
</evidence>
<evidence type="ECO:0000259" key="13">
    <source>
        <dbReference type="PROSITE" id="PS51674"/>
    </source>
</evidence>
<evidence type="ECO:0000256" key="7">
    <source>
        <dbReference type="ARBA" id="ARBA00023015"/>
    </source>
</evidence>
<accession>A0A1H8K4P2</accession>
<evidence type="ECO:0000256" key="8">
    <source>
        <dbReference type="ARBA" id="ARBA00023125"/>
    </source>
</evidence>
<protein>
    <recommendedName>
        <fullName evidence="11">Transcriptional regulator WhiB</fullName>
    </recommendedName>
</protein>
<gene>
    <name evidence="11" type="primary">whiB</name>
    <name evidence="14" type="ORF">SAMN05660976_08522</name>
</gene>
<evidence type="ECO:0000256" key="5">
    <source>
        <dbReference type="ARBA" id="ARBA00023004"/>
    </source>
</evidence>
<dbReference type="AlphaFoldDB" id="A0A1H8K4P2"/>
<feature type="binding site" evidence="11">
    <location>
        <position position="169"/>
    </location>
    <ligand>
        <name>[4Fe-4S] cluster</name>
        <dbReference type="ChEBI" id="CHEBI:49883"/>
    </ligand>
</feature>
<dbReference type="GO" id="GO:0035731">
    <property type="term" value="F:dinitrosyl-iron complex binding"/>
    <property type="evidence" value="ECO:0007669"/>
    <property type="project" value="UniProtKB-UniRule"/>
</dbReference>
<keyword evidence="15" id="KW-1185">Reference proteome</keyword>
<dbReference type="GO" id="GO:0045892">
    <property type="term" value="P:negative regulation of DNA-templated transcription"/>
    <property type="evidence" value="ECO:0007669"/>
    <property type="project" value="TreeGrafter"/>
</dbReference>
<feature type="binding site" evidence="11">
    <location>
        <position position="178"/>
    </location>
    <ligand>
        <name>[4Fe-4S] cluster</name>
        <dbReference type="ChEBI" id="CHEBI:49883"/>
    </ligand>
</feature>
<sequence length="270" mass="30383">MATEWMIDVAAKSDDDLCRPGVQASPLYSDELLEEVDPLAQGRASRWLRRNRPAGWRVLIQALGLPEGSALTAWPDDMGDLAAVEVCARETREDQKLVDATLETQQAAAEQRAEPPAPRPVLMPKPATLIDLSWHERGICRGEDQLFFAPDGERPAEKERRESLAKQLCSWCPSRNACLDHAMTRPESYGVWGGLTEAERHSERRRLQRRGLLASQTVLKVCRRCSVTKLIAEFGTDKHAKDGLHKYCRRCTNETGRERRIRKTSQAVAS</sequence>
<evidence type="ECO:0000256" key="9">
    <source>
        <dbReference type="ARBA" id="ARBA00023157"/>
    </source>
</evidence>
<keyword evidence="11" id="KW-0963">Cytoplasm</keyword>
<feature type="region of interest" description="Disordered" evidence="12">
    <location>
        <begin position="105"/>
        <end position="124"/>
    </location>
</feature>
<keyword evidence="4 11" id="KW-0479">Metal-binding</keyword>
<dbReference type="GO" id="GO:0045454">
    <property type="term" value="P:cell redox homeostasis"/>
    <property type="evidence" value="ECO:0007669"/>
    <property type="project" value="TreeGrafter"/>
</dbReference>
<feature type="domain" description="4Fe-4S Wbl-type" evidence="13">
    <location>
        <begin position="139"/>
        <end position="202"/>
    </location>
</feature>
<dbReference type="GO" id="GO:0003677">
    <property type="term" value="F:DNA binding"/>
    <property type="evidence" value="ECO:0007669"/>
    <property type="project" value="UniProtKB-UniRule"/>
</dbReference>
<evidence type="ECO:0000256" key="10">
    <source>
        <dbReference type="ARBA" id="ARBA00023163"/>
    </source>
</evidence>
<keyword evidence="7 11" id="KW-0805">Transcription regulation</keyword>
<comment type="PTM">
    <text evidence="11">The Fe-S cluster can be nitrosylated by nitric oxide (NO).</text>
</comment>
<dbReference type="PROSITE" id="PS51674">
    <property type="entry name" value="4FE4S_WBL"/>
    <property type="match status" value="1"/>
</dbReference>
<keyword evidence="5 11" id="KW-0408">Iron</keyword>
<dbReference type="GO" id="GO:0046872">
    <property type="term" value="F:metal ion binding"/>
    <property type="evidence" value="ECO:0007669"/>
    <property type="project" value="UniProtKB-KW"/>
</dbReference>
<keyword evidence="9 11" id="KW-1015">Disulfide bond</keyword>
<evidence type="ECO:0000256" key="2">
    <source>
        <dbReference type="ARBA" id="ARBA00006597"/>
    </source>
</evidence>
<dbReference type="Pfam" id="PF02467">
    <property type="entry name" value="Whib"/>
    <property type="match status" value="1"/>
</dbReference>
<evidence type="ECO:0000313" key="14">
    <source>
        <dbReference type="EMBL" id="SEN87923.1"/>
    </source>
</evidence>
<dbReference type="Proteomes" id="UP000198953">
    <property type="component" value="Unassembled WGS sequence"/>
</dbReference>
<evidence type="ECO:0000256" key="6">
    <source>
        <dbReference type="ARBA" id="ARBA00023014"/>
    </source>
</evidence>
<keyword evidence="8 11" id="KW-0238">DNA-binding</keyword>
<dbReference type="GO" id="GO:0047134">
    <property type="term" value="F:protein-disulfide reductase [NAD(P)H] activity"/>
    <property type="evidence" value="ECO:0007669"/>
    <property type="project" value="TreeGrafter"/>
</dbReference>
<keyword evidence="6 11" id="KW-0411">Iron-sulfur</keyword>
<comment type="PTM">
    <text evidence="11">Upon Fe-S cluster removal intramolecular disulfide bonds are formed.</text>
</comment>
<comment type="function">
    <text evidence="11">Acts as a transcriptional regulator. Probably redox-responsive. The apo- but not holo-form probably binds DNA.</text>
</comment>
<proteinExistence type="inferred from homology"/>